<dbReference type="InterPro" id="IPR052358">
    <property type="entry name" value="Aro_Compnd_Degr_Hydrolases"/>
</dbReference>
<reference evidence="2" key="1">
    <citation type="journal article" date="2020" name="Stud. Mycol.">
        <title>101 Dothideomycetes genomes: a test case for predicting lifestyles and emergence of pathogens.</title>
        <authorList>
            <person name="Haridas S."/>
            <person name="Albert R."/>
            <person name="Binder M."/>
            <person name="Bloem J."/>
            <person name="Labutti K."/>
            <person name="Salamov A."/>
            <person name="Andreopoulos B."/>
            <person name="Baker S."/>
            <person name="Barry K."/>
            <person name="Bills G."/>
            <person name="Bluhm B."/>
            <person name="Cannon C."/>
            <person name="Castanera R."/>
            <person name="Culley D."/>
            <person name="Daum C."/>
            <person name="Ezra D."/>
            <person name="Gonzalez J."/>
            <person name="Henrissat B."/>
            <person name="Kuo A."/>
            <person name="Liang C."/>
            <person name="Lipzen A."/>
            <person name="Lutzoni F."/>
            <person name="Magnuson J."/>
            <person name="Mondo S."/>
            <person name="Nolan M."/>
            <person name="Ohm R."/>
            <person name="Pangilinan J."/>
            <person name="Park H.-J."/>
            <person name="Ramirez L."/>
            <person name="Alfaro M."/>
            <person name="Sun H."/>
            <person name="Tritt A."/>
            <person name="Yoshinaga Y."/>
            <person name="Zwiers L.-H."/>
            <person name="Turgeon B."/>
            <person name="Goodwin S."/>
            <person name="Spatafora J."/>
            <person name="Crous P."/>
            <person name="Grigoriev I."/>
        </authorList>
    </citation>
    <scope>NUCLEOTIDE SEQUENCE</scope>
    <source>
        <strain evidence="2">CBS 627.86</strain>
    </source>
</reference>
<feature type="domain" description="Amidohydrolase-related" evidence="1">
    <location>
        <begin position="5"/>
        <end position="158"/>
    </location>
</feature>
<dbReference type="GO" id="GO:0016787">
    <property type="term" value="F:hydrolase activity"/>
    <property type="evidence" value="ECO:0007669"/>
    <property type="project" value="InterPro"/>
</dbReference>
<name>A0A6A5Z7Q2_9PLEO</name>
<dbReference type="PANTHER" id="PTHR35563">
    <property type="entry name" value="BARREL METAL-DEPENDENT HYDROLASE, PUTATIVE (AFU_ORTHOLOGUE AFUA_1G16240)-RELATED"/>
    <property type="match status" value="1"/>
</dbReference>
<organism evidence="2 3">
    <name type="scientific">Lophiotrema nucula</name>
    <dbReference type="NCBI Taxonomy" id="690887"/>
    <lineage>
        <taxon>Eukaryota</taxon>
        <taxon>Fungi</taxon>
        <taxon>Dikarya</taxon>
        <taxon>Ascomycota</taxon>
        <taxon>Pezizomycotina</taxon>
        <taxon>Dothideomycetes</taxon>
        <taxon>Pleosporomycetidae</taxon>
        <taxon>Pleosporales</taxon>
        <taxon>Lophiotremataceae</taxon>
        <taxon>Lophiotrema</taxon>
    </lineage>
</organism>
<keyword evidence="3" id="KW-1185">Reference proteome</keyword>
<dbReference type="SUPFAM" id="SSF51556">
    <property type="entry name" value="Metallo-dependent hydrolases"/>
    <property type="match status" value="1"/>
</dbReference>
<dbReference type="AlphaFoldDB" id="A0A6A5Z7Q2"/>
<dbReference type="OrthoDB" id="2135488at2759"/>
<evidence type="ECO:0000313" key="2">
    <source>
        <dbReference type="EMBL" id="KAF2114411.1"/>
    </source>
</evidence>
<evidence type="ECO:0000259" key="1">
    <source>
        <dbReference type="Pfam" id="PF04909"/>
    </source>
</evidence>
<evidence type="ECO:0000313" key="3">
    <source>
        <dbReference type="Proteomes" id="UP000799770"/>
    </source>
</evidence>
<protein>
    <recommendedName>
        <fullName evidence="1">Amidohydrolase-related domain-containing protein</fullName>
    </recommendedName>
</protein>
<dbReference type="PANTHER" id="PTHR35563:SF2">
    <property type="entry name" value="BARREL METAL-DEPENDENT HYDROLASE, PUTATIVE (AFU_ORTHOLOGUE AFUA_1G16240)-RELATED"/>
    <property type="match status" value="1"/>
</dbReference>
<accession>A0A6A5Z7Q2</accession>
<dbReference type="Pfam" id="PF04909">
    <property type="entry name" value="Amidohydro_2"/>
    <property type="match status" value="1"/>
</dbReference>
<gene>
    <name evidence="2" type="ORF">BDV96DRAFT_96440</name>
</gene>
<dbReference type="Proteomes" id="UP000799770">
    <property type="component" value="Unassembled WGS sequence"/>
</dbReference>
<dbReference type="InterPro" id="IPR032466">
    <property type="entry name" value="Metal_Hydrolase"/>
</dbReference>
<dbReference type="Gene3D" id="3.20.20.140">
    <property type="entry name" value="Metal-dependent hydrolases"/>
    <property type="match status" value="1"/>
</dbReference>
<sequence length="160" mass="18388">MQRYARAVKPLDWVLELFIAMESIPMLERVSEDLGIRMCIAHCGAPKLPTLERRSSLFDPYDLAGFDSLIRMLQNGKTWVKLSAAYRFDEDPKMRGIEAVATELLKKGGYRIVFASDWPHTRFEGLDVQPFVERCLEWTEAAGLTERVFSSNARDLWDVT</sequence>
<dbReference type="InterPro" id="IPR006680">
    <property type="entry name" value="Amidohydro-rel"/>
</dbReference>
<proteinExistence type="predicted"/>
<dbReference type="EMBL" id="ML977325">
    <property type="protein sequence ID" value="KAF2114411.1"/>
    <property type="molecule type" value="Genomic_DNA"/>
</dbReference>